<protein>
    <submittedName>
        <fullName evidence="1">Uncharacterized protein</fullName>
    </submittedName>
</protein>
<comment type="caution">
    <text evidence="1">The sequence shown here is derived from an EMBL/GenBank/DDBJ whole genome shotgun (WGS) entry which is preliminary data.</text>
</comment>
<dbReference type="EMBL" id="CAQM01000232">
    <property type="protein sequence ID" value="CCQ60886.1"/>
    <property type="molecule type" value="Genomic_DNA"/>
</dbReference>
<organism evidence="1 2">
    <name type="scientific">Crocosphaera watsonii WH 0401</name>
    <dbReference type="NCBI Taxonomy" id="555881"/>
    <lineage>
        <taxon>Bacteria</taxon>
        <taxon>Bacillati</taxon>
        <taxon>Cyanobacteriota</taxon>
        <taxon>Cyanophyceae</taxon>
        <taxon>Oscillatoriophycideae</taxon>
        <taxon>Chroococcales</taxon>
        <taxon>Aphanothecaceae</taxon>
        <taxon>Crocosphaera</taxon>
    </lineage>
</organism>
<evidence type="ECO:0000313" key="2">
    <source>
        <dbReference type="Proteomes" id="UP000018198"/>
    </source>
</evidence>
<sequence>MNAYINEIINKYQALLCYINLENDDHSQGYPPQPSKQTCFGVENNKVAGKVRDKL</sequence>
<evidence type="ECO:0000313" key="1">
    <source>
        <dbReference type="EMBL" id="CCQ60886.1"/>
    </source>
</evidence>
<dbReference type="AlphaFoldDB" id="T2J6Y4"/>
<name>T2J6Y4_CROWT</name>
<gene>
    <name evidence="1" type="ORF">CWATWH0401_1173</name>
</gene>
<reference evidence="1 2" key="2">
    <citation type="submission" date="2013-09" db="EMBL/GenBank/DDBJ databases">
        <title>Whole genome comparison of six Crocosphaera watsonii strains with differing phenotypes.</title>
        <authorList>
            <person name="Bench S.R."/>
            <person name="Heller P."/>
            <person name="Frank I."/>
            <person name="Arciniega M."/>
            <person name="Shilova I.N."/>
            <person name="Zehr J.P."/>
        </authorList>
    </citation>
    <scope>NUCLEOTIDE SEQUENCE [LARGE SCALE GENOMIC DNA]</scope>
    <source>
        <strain evidence="1 2">WH 0401</strain>
    </source>
</reference>
<accession>T2J6Y4</accession>
<dbReference type="Proteomes" id="UP000018198">
    <property type="component" value="Unassembled WGS sequence"/>
</dbReference>
<proteinExistence type="predicted"/>
<reference evidence="1 2" key="1">
    <citation type="submission" date="2013-01" db="EMBL/GenBank/DDBJ databases">
        <authorList>
            <person name="Bench S."/>
        </authorList>
    </citation>
    <scope>NUCLEOTIDE SEQUENCE [LARGE SCALE GENOMIC DNA]</scope>
    <source>
        <strain evidence="1 2">WH 0401</strain>
    </source>
</reference>